<keyword evidence="5" id="KW-0503">Monooxygenase</keyword>
<protein>
    <recommendedName>
        <fullName evidence="6">FAD-binding domain-containing protein</fullName>
    </recommendedName>
</protein>
<dbReference type="Proteomes" id="UP001583177">
    <property type="component" value="Unassembled WGS sequence"/>
</dbReference>
<dbReference type="Pfam" id="PF01494">
    <property type="entry name" value="FAD_binding_3"/>
    <property type="match status" value="1"/>
</dbReference>
<gene>
    <name evidence="7" type="ORF">Daus18300_013188</name>
</gene>
<evidence type="ECO:0000256" key="1">
    <source>
        <dbReference type="ARBA" id="ARBA00001974"/>
    </source>
</evidence>
<evidence type="ECO:0000256" key="2">
    <source>
        <dbReference type="ARBA" id="ARBA00022630"/>
    </source>
</evidence>
<sequence length="99" mass="10437">MKVIVIGGGLGGLCLANGLLKSGIEALVLEKQSSPEEILSGYGIHINSPGRIALQNCLPQAQWEHFQALSTTVGTKMFFRDESLGLLAERDDAVLAGAT</sequence>
<evidence type="ECO:0000313" key="8">
    <source>
        <dbReference type="Proteomes" id="UP001583177"/>
    </source>
</evidence>
<dbReference type="Gene3D" id="3.50.50.60">
    <property type="entry name" value="FAD/NAD(P)-binding domain"/>
    <property type="match status" value="1"/>
</dbReference>
<evidence type="ECO:0000313" key="7">
    <source>
        <dbReference type="EMBL" id="KAL1849687.1"/>
    </source>
</evidence>
<evidence type="ECO:0000256" key="4">
    <source>
        <dbReference type="ARBA" id="ARBA00023002"/>
    </source>
</evidence>
<keyword evidence="8" id="KW-1185">Reference proteome</keyword>
<evidence type="ECO:0000259" key="6">
    <source>
        <dbReference type="Pfam" id="PF01494"/>
    </source>
</evidence>
<feature type="domain" description="FAD-binding" evidence="6">
    <location>
        <begin position="2"/>
        <end position="37"/>
    </location>
</feature>
<dbReference type="PANTHER" id="PTHR47178:SF5">
    <property type="entry name" value="FAD-BINDING DOMAIN-CONTAINING PROTEIN"/>
    <property type="match status" value="1"/>
</dbReference>
<keyword evidence="2" id="KW-0285">Flavoprotein</keyword>
<proteinExistence type="predicted"/>
<comment type="caution">
    <text evidence="7">The sequence shown here is derived from an EMBL/GenBank/DDBJ whole genome shotgun (WGS) entry which is preliminary data.</text>
</comment>
<reference evidence="7 8" key="1">
    <citation type="journal article" date="2024" name="IMA Fungus">
        <title>IMA Genome - F19 : A genome assembly and annotation guide to empower mycologists, including annotated draft genome sequences of Ceratocystis pirilliformis, Diaporthe australafricana, Fusarium ophioides, Paecilomyces lecythidis, and Sporothrix stenoceras.</title>
        <authorList>
            <person name="Aylward J."/>
            <person name="Wilson A.M."/>
            <person name="Visagie C.M."/>
            <person name="Spraker J."/>
            <person name="Barnes I."/>
            <person name="Buitendag C."/>
            <person name="Ceriani C."/>
            <person name="Del Mar Angel L."/>
            <person name="du Plessis D."/>
            <person name="Fuchs T."/>
            <person name="Gasser K."/>
            <person name="Kramer D."/>
            <person name="Li W."/>
            <person name="Munsamy K."/>
            <person name="Piso A."/>
            <person name="Price J.L."/>
            <person name="Sonnekus B."/>
            <person name="Thomas C."/>
            <person name="van der Nest A."/>
            <person name="van Dijk A."/>
            <person name="van Heerden A."/>
            <person name="van Vuuren N."/>
            <person name="Yilmaz N."/>
            <person name="Duong T.A."/>
            <person name="van der Merwe N.A."/>
            <person name="Wingfield M.J."/>
            <person name="Wingfield B.D."/>
        </authorList>
    </citation>
    <scope>NUCLEOTIDE SEQUENCE [LARGE SCALE GENOMIC DNA]</scope>
    <source>
        <strain evidence="7 8">CMW 18300</strain>
    </source>
</reference>
<dbReference type="EMBL" id="JAWRVE010000196">
    <property type="protein sequence ID" value="KAL1849687.1"/>
    <property type="molecule type" value="Genomic_DNA"/>
</dbReference>
<dbReference type="SUPFAM" id="SSF51905">
    <property type="entry name" value="FAD/NAD(P)-binding domain"/>
    <property type="match status" value="1"/>
</dbReference>
<evidence type="ECO:0000256" key="3">
    <source>
        <dbReference type="ARBA" id="ARBA00022827"/>
    </source>
</evidence>
<keyword evidence="4" id="KW-0560">Oxidoreductase</keyword>
<accession>A0ABR3W064</accession>
<comment type="cofactor">
    <cofactor evidence="1">
        <name>FAD</name>
        <dbReference type="ChEBI" id="CHEBI:57692"/>
    </cofactor>
</comment>
<keyword evidence="3" id="KW-0274">FAD</keyword>
<evidence type="ECO:0000256" key="5">
    <source>
        <dbReference type="ARBA" id="ARBA00023033"/>
    </source>
</evidence>
<dbReference type="InterPro" id="IPR002938">
    <property type="entry name" value="FAD-bd"/>
</dbReference>
<dbReference type="PANTHER" id="PTHR47178">
    <property type="entry name" value="MONOOXYGENASE, FAD-BINDING"/>
    <property type="match status" value="1"/>
</dbReference>
<dbReference type="InterPro" id="IPR036188">
    <property type="entry name" value="FAD/NAD-bd_sf"/>
</dbReference>
<name>A0ABR3W064_9PEZI</name>
<organism evidence="7 8">
    <name type="scientific">Diaporthe australafricana</name>
    <dbReference type="NCBI Taxonomy" id="127596"/>
    <lineage>
        <taxon>Eukaryota</taxon>
        <taxon>Fungi</taxon>
        <taxon>Dikarya</taxon>
        <taxon>Ascomycota</taxon>
        <taxon>Pezizomycotina</taxon>
        <taxon>Sordariomycetes</taxon>
        <taxon>Sordariomycetidae</taxon>
        <taxon>Diaporthales</taxon>
        <taxon>Diaporthaceae</taxon>
        <taxon>Diaporthe</taxon>
    </lineage>
</organism>